<name>A0A918JMZ9_9ALTE</name>
<gene>
    <name evidence="2" type="ORF">GCM10007391_26910</name>
</gene>
<keyword evidence="3" id="KW-1185">Reference proteome</keyword>
<keyword evidence="1" id="KW-1133">Transmembrane helix</keyword>
<evidence type="ECO:0008006" key="4">
    <source>
        <dbReference type="Google" id="ProtNLM"/>
    </source>
</evidence>
<evidence type="ECO:0000313" key="3">
    <source>
        <dbReference type="Proteomes" id="UP000631300"/>
    </source>
</evidence>
<feature type="transmembrane region" description="Helical" evidence="1">
    <location>
        <begin position="7"/>
        <end position="26"/>
    </location>
</feature>
<organism evidence="2 3">
    <name type="scientific">Alteromonas halophila</name>
    <dbReference type="NCBI Taxonomy" id="516698"/>
    <lineage>
        <taxon>Bacteria</taxon>
        <taxon>Pseudomonadati</taxon>
        <taxon>Pseudomonadota</taxon>
        <taxon>Gammaproteobacteria</taxon>
        <taxon>Alteromonadales</taxon>
        <taxon>Alteromonadaceae</taxon>
        <taxon>Alteromonas/Salinimonas group</taxon>
        <taxon>Alteromonas</taxon>
    </lineage>
</organism>
<dbReference type="AlphaFoldDB" id="A0A918JMZ9"/>
<evidence type="ECO:0000313" key="2">
    <source>
        <dbReference type="EMBL" id="GGW91211.1"/>
    </source>
</evidence>
<reference evidence="2" key="1">
    <citation type="journal article" date="2014" name="Int. J. Syst. Evol. Microbiol.">
        <title>Complete genome sequence of Corynebacterium casei LMG S-19264T (=DSM 44701T), isolated from a smear-ripened cheese.</title>
        <authorList>
            <consortium name="US DOE Joint Genome Institute (JGI-PGF)"/>
            <person name="Walter F."/>
            <person name="Albersmeier A."/>
            <person name="Kalinowski J."/>
            <person name="Ruckert C."/>
        </authorList>
    </citation>
    <scope>NUCLEOTIDE SEQUENCE</scope>
    <source>
        <strain evidence="2">KCTC 22164</strain>
    </source>
</reference>
<accession>A0A918JMZ9</accession>
<feature type="transmembrane region" description="Helical" evidence="1">
    <location>
        <begin position="38"/>
        <end position="58"/>
    </location>
</feature>
<sequence>MNVNSVVFGQIIFLINITVIAFTIYYTRSFKKDFPCVTLLAVLFNFILPPVGWVYCWYRMNIAYKHKNGAA</sequence>
<dbReference type="Proteomes" id="UP000631300">
    <property type="component" value="Unassembled WGS sequence"/>
</dbReference>
<comment type="caution">
    <text evidence="2">The sequence shown here is derived from an EMBL/GenBank/DDBJ whole genome shotgun (WGS) entry which is preliminary data.</text>
</comment>
<keyword evidence="1" id="KW-0812">Transmembrane</keyword>
<evidence type="ECO:0000256" key="1">
    <source>
        <dbReference type="SAM" id="Phobius"/>
    </source>
</evidence>
<dbReference type="EMBL" id="BMXP01000007">
    <property type="protein sequence ID" value="GGW91211.1"/>
    <property type="molecule type" value="Genomic_DNA"/>
</dbReference>
<protein>
    <recommendedName>
        <fullName evidence="4">Superinfection immunity protein</fullName>
    </recommendedName>
</protein>
<reference evidence="2" key="2">
    <citation type="submission" date="2020-09" db="EMBL/GenBank/DDBJ databases">
        <authorList>
            <person name="Sun Q."/>
            <person name="Kim S."/>
        </authorList>
    </citation>
    <scope>NUCLEOTIDE SEQUENCE</scope>
    <source>
        <strain evidence="2">KCTC 22164</strain>
    </source>
</reference>
<keyword evidence="1" id="KW-0472">Membrane</keyword>
<proteinExistence type="predicted"/>